<keyword evidence="3" id="KW-1185">Reference proteome</keyword>
<dbReference type="SUPFAM" id="SSF160574">
    <property type="entry name" value="BT0923-like"/>
    <property type="match status" value="1"/>
</dbReference>
<protein>
    <submittedName>
        <fullName evidence="2">Uncharacterized protein</fullName>
    </submittedName>
</protein>
<dbReference type="Gene3D" id="3.10.450.360">
    <property type="match status" value="1"/>
</dbReference>
<evidence type="ECO:0000256" key="1">
    <source>
        <dbReference type="SAM" id="SignalP"/>
    </source>
</evidence>
<dbReference type="Proteomes" id="UP000186309">
    <property type="component" value="Chromosome"/>
</dbReference>
<dbReference type="KEGG" id="pbor:BSF38_01325"/>
<sequence length="158" mass="16795">MKILMLEAAGALFMSLAATVIAADQGVALDHVPGPVLAAVKAIYPAGVILDETEKDVDHDGTAYEVALMNHGKRFKVEVDSEGTLKEIEGEVDPADLTRAVADSLAKQYLDGALATAEEHVDIDRGRETKVFKVVVVAGGKTQEVKIRPDGVIEDVDD</sequence>
<feature type="signal peptide" evidence="1">
    <location>
        <begin position="1"/>
        <end position="22"/>
    </location>
</feature>
<evidence type="ECO:0000313" key="2">
    <source>
        <dbReference type="EMBL" id="APW59866.1"/>
    </source>
</evidence>
<keyword evidence="1" id="KW-0732">Signal</keyword>
<dbReference type="AlphaFoldDB" id="A0A1U7CLS7"/>
<reference evidence="3" key="1">
    <citation type="submission" date="2016-12" db="EMBL/GenBank/DDBJ databases">
        <title>Comparative genomics of four Isosphaeraceae planctomycetes: a common pool of plasmids and glycoside hydrolase genes.</title>
        <authorList>
            <person name="Ivanova A."/>
        </authorList>
    </citation>
    <scope>NUCLEOTIDE SEQUENCE [LARGE SCALE GENOMIC DNA]</scope>
    <source>
        <strain evidence="3">PX4</strain>
    </source>
</reference>
<dbReference type="RefSeq" id="WP_076344110.1">
    <property type="nucleotide sequence ID" value="NZ_CP019082.1"/>
</dbReference>
<gene>
    <name evidence="2" type="ORF">BSF38_01325</name>
</gene>
<name>A0A1U7CLS7_9BACT</name>
<dbReference type="EMBL" id="CP019082">
    <property type="protein sequence ID" value="APW59866.1"/>
    <property type="molecule type" value="Genomic_DNA"/>
</dbReference>
<accession>A0A1U7CLS7</accession>
<proteinExistence type="predicted"/>
<organism evidence="2 3">
    <name type="scientific">Paludisphaera borealis</name>
    <dbReference type="NCBI Taxonomy" id="1387353"/>
    <lineage>
        <taxon>Bacteria</taxon>
        <taxon>Pseudomonadati</taxon>
        <taxon>Planctomycetota</taxon>
        <taxon>Planctomycetia</taxon>
        <taxon>Isosphaerales</taxon>
        <taxon>Isosphaeraceae</taxon>
        <taxon>Paludisphaera</taxon>
    </lineage>
</organism>
<evidence type="ECO:0000313" key="3">
    <source>
        <dbReference type="Proteomes" id="UP000186309"/>
    </source>
</evidence>
<feature type="chain" id="PRO_5012143181" evidence="1">
    <location>
        <begin position="23"/>
        <end position="158"/>
    </location>
</feature>
<dbReference type="OrthoDB" id="8546176at2"/>